<protein>
    <submittedName>
        <fullName evidence="5">Uncharacterized protein</fullName>
    </submittedName>
</protein>
<feature type="repeat" description="NHL" evidence="4">
    <location>
        <begin position="301"/>
        <end position="323"/>
    </location>
</feature>
<dbReference type="InterPro" id="IPR011042">
    <property type="entry name" value="6-blade_b-propeller_TolB-like"/>
</dbReference>
<evidence type="ECO:0000256" key="1">
    <source>
        <dbReference type="ARBA" id="ARBA00022729"/>
    </source>
</evidence>
<organism evidence="5 6">
    <name type="scientific">Sediminicurvatus halobius</name>
    <dbReference type="NCBI Taxonomy" id="2182432"/>
    <lineage>
        <taxon>Bacteria</taxon>
        <taxon>Pseudomonadati</taxon>
        <taxon>Pseudomonadota</taxon>
        <taxon>Gammaproteobacteria</taxon>
        <taxon>Chromatiales</taxon>
        <taxon>Ectothiorhodospiraceae</taxon>
        <taxon>Sediminicurvatus</taxon>
    </lineage>
</organism>
<evidence type="ECO:0000256" key="4">
    <source>
        <dbReference type="PROSITE-ProRule" id="PRU00504"/>
    </source>
</evidence>
<accession>A0A2U2NA23</accession>
<dbReference type="AlphaFoldDB" id="A0A2U2NA23"/>
<evidence type="ECO:0000256" key="3">
    <source>
        <dbReference type="ARBA" id="ARBA00023180"/>
    </source>
</evidence>
<name>A0A2U2NA23_9GAMM</name>
<keyword evidence="3" id="KW-0325">Glycoprotein</keyword>
<keyword evidence="2" id="KW-0677">Repeat</keyword>
<evidence type="ECO:0000313" key="6">
    <source>
        <dbReference type="Proteomes" id="UP000245474"/>
    </source>
</evidence>
<gene>
    <name evidence="5" type="ORF">DEM34_00820</name>
</gene>
<keyword evidence="1" id="KW-0732">Signal</keyword>
<dbReference type="Gene3D" id="2.120.10.30">
    <property type="entry name" value="TolB, C-terminal domain"/>
    <property type="match status" value="1"/>
</dbReference>
<dbReference type="SUPFAM" id="SSF63829">
    <property type="entry name" value="Calcium-dependent phosphotriesterase"/>
    <property type="match status" value="1"/>
</dbReference>
<evidence type="ECO:0000313" key="5">
    <source>
        <dbReference type="EMBL" id="PWG65839.1"/>
    </source>
</evidence>
<comment type="caution">
    <text evidence="5">The sequence shown here is derived from an EMBL/GenBank/DDBJ whole genome shotgun (WGS) entry which is preliminary data.</text>
</comment>
<dbReference type="Pfam" id="PF01436">
    <property type="entry name" value="NHL"/>
    <property type="match status" value="1"/>
</dbReference>
<dbReference type="PANTHER" id="PTHR10680">
    <property type="entry name" value="PEPTIDYL-GLYCINE ALPHA-AMIDATING MONOOXYGENASE"/>
    <property type="match status" value="1"/>
</dbReference>
<evidence type="ECO:0000256" key="2">
    <source>
        <dbReference type="ARBA" id="ARBA00022737"/>
    </source>
</evidence>
<dbReference type="InterPro" id="IPR001258">
    <property type="entry name" value="NHL_repeat"/>
</dbReference>
<sequence>MDPDWPKPLPNNWQVGQVAGVSVGPNDNIYVLHRPRSLSSSQAGATDAEPGVYVCNAQGELVERGTTCRSTDEFEEATAADAFGHPRPHGPVSDNSIPAPAVLKFDQEGNLLDAWGGPRHHGEDWGWPDPLWTSAPGADCQWPANEHGLHVDDDGHVYIAANGEGDGTTGVALNDRGWDGHLLKFSAEGECLLQVGEPLGPGRPDKLADSNDTDGGVNGTPQLFRAANMHVHGDNLYIADGYGNRRIVVVDKETGEYKRHWGAYGDVTVDDTAPGPFAEERPVTANRPSQFRTPVHCVRVADDNERIYVCDRVNNRIQVFDQSVGTDERCTEPSQQKNNECGFLFEKFVRADTLGPGSVWDLALSSDRAQSCVHQADGSNQRLYTLHRPTLNILDSFGESGRQAGAFHWLHDVAADSHGNLYTTEVDTGKRAQRFERVGRRNCREQAAED</sequence>
<dbReference type="Proteomes" id="UP000245474">
    <property type="component" value="Unassembled WGS sequence"/>
</dbReference>
<dbReference type="PROSITE" id="PS51125">
    <property type="entry name" value="NHL"/>
    <property type="match status" value="1"/>
</dbReference>
<proteinExistence type="predicted"/>
<dbReference type="EMBL" id="QFFI01000001">
    <property type="protein sequence ID" value="PWG65839.1"/>
    <property type="molecule type" value="Genomic_DNA"/>
</dbReference>
<keyword evidence="6" id="KW-1185">Reference proteome</keyword>
<reference evidence="5 6" key="1">
    <citation type="submission" date="2018-05" db="EMBL/GenBank/DDBJ databases">
        <title>Spiribacter halobius sp. nov., a moderately halophilic bacterium isolated from marine solar saltern.</title>
        <authorList>
            <person name="Zheng W.-S."/>
            <person name="Lu D.-C."/>
            <person name="Du Z.-J."/>
        </authorList>
    </citation>
    <scope>NUCLEOTIDE SEQUENCE [LARGE SCALE GENOMIC DNA]</scope>
    <source>
        <strain evidence="5 6">E85</strain>
    </source>
</reference>